<dbReference type="PANTHER" id="PTHR36934">
    <property type="entry name" value="BLR0278 PROTEIN"/>
    <property type="match status" value="1"/>
</dbReference>
<evidence type="ECO:0000256" key="1">
    <source>
        <dbReference type="PIRSR" id="PIRSR014972-1"/>
    </source>
</evidence>
<proteinExistence type="predicted"/>
<dbReference type="Proteomes" id="UP000823868">
    <property type="component" value="Unassembled WGS sequence"/>
</dbReference>
<dbReference type="InterPro" id="IPR054485">
    <property type="entry name" value="FlK-like_dom"/>
</dbReference>
<dbReference type="EMBL" id="DXDX01000058">
    <property type="protein sequence ID" value="HIY20859.1"/>
    <property type="molecule type" value="Genomic_DNA"/>
</dbReference>
<evidence type="ECO:0000313" key="5">
    <source>
        <dbReference type="Proteomes" id="UP000823868"/>
    </source>
</evidence>
<feature type="binding site" evidence="2">
    <location>
        <position position="61"/>
    </location>
    <ligand>
        <name>substrate</name>
    </ligand>
</feature>
<evidence type="ECO:0000313" key="4">
    <source>
        <dbReference type="EMBL" id="HIY20859.1"/>
    </source>
</evidence>
<dbReference type="PIRSF" id="PIRSF014972">
    <property type="entry name" value="FlK"/>
    <property type="match status" value="1"/>
</dbReference>
<evidence type="ECO:0000256" key="2">
    <source>
        <dbReference type="PIRSR" id="PIRSR014972-2"/>
    </source>
</evidence>
<reference evidence="4" key="2">
    <citation type="submission" date="2021-04" db="EMBL/GenBank/DDBJ databases">
        <authorList>
            <person name="Gilroy R."/>
        </authorList>
    </citation>
    <scope>NUCLEOTIDE SEQUENCE</scope>
    <source>
        <strain evidence="4">ChiBcec16_6824</strain>
    </source>
</reference>
<dbReference type="InterPro" id="IPR025540">
    <property type="entry name" value="FlK"/>
</dbReference>
<dbReference type="AlphaFoldDB" id="A0A9D1Y770"/>
<feature type="binding site" evidence="2">
    <location>
        <position position="61"/>
    </location>
    <ligand>
        <name>CoA</name>
        <dbReference type="ChEBI" id="CHEBI:57287"/>
    </ligand>
</feature>
<gene>
    <name evidence="4" type="ORF">H9841_03025</name>
</gene>
<feature type="domain" description="Fluoroacetyl-CoA-specific thioesterase-like" evidence="3">
    <location>
        <begin position="15"/>
        <end position="118"/>
    </location>
</feature>
<feature type="binding site" evidence="2">
    <location>
        <position position="112"/>
    </location>
    <ligand>
        <name>substrate</name>
    </ligand>
</feature>
<protein>
    <submittedName>
        <fullName evidence="4">Thioesterase family protein</fullName>
    </submittedName>
</protein>
<name>A0A9D1Y770_9FIRM</name>
<dbReference type="Pfam" id="PF22636">
    <property type="entry name" value="FlK"/>
    <property type="match status" value="1"/>
</dbReference>
<evidence type="ECO:0000259" key="3">
    <source>
        <dbReference type="Pfam" id="PF22636"/>
    </source>
</evidence>
<dbReference type="Gene3D" id="3.10.129.10">
    <property type="entry name" value="Hotdog Thioesterase"/>
    <property type="match status" value="1"/>
</dbReference>
<dbReference type="PANTHER" id="PTHR36934:SF1">
    <property type="entry name" value="THIOESTERASE DOMAIN-CONTAINING PROTEIN"/>
    <property type="match status" value="1"/>
</dbReference>
<dbReference type="SUPFAM" id="SSF54637">
    <property type="entry name" value="Thioesterase/thiol ester dehydrase-isomerase"/>
    <property type="match status" value="1"/>
</dbReference>
<feature type="active site" evidence="1">
    <location>
        <position position="34"/>
    </location>
</feature>
<reference evidence="4" key="1">
    <citation type="journal article" date="2021" name="PeerJ">
        <title>Extensive microbial diversity within the chicken gut microbiome revealed by metagenomics and culture.</title>
        <authorList>
            <person name="Gilroy R."/>
            <person name="Ravi A."/>
            <person name="Getino M."/>
            <person name="Pursley I."/>
            <person name="Horton D.L."/>
            <person name="Alikhan N.F."/>
            <person name="Baker D."/>
            <person name="Gharbi K."/>
            <person name="Hall N."/>
            <person name="Watson M."/>
            <person name="Adriaenssens E.M."/>
            <person name="Foster-Nyarko E."/>
            <person name="Jarju S."/>
            <person name="Secka A."/>
            <person name="Antonio M."/>
            <person name="Oren A."/>
            <person name="Chaudhuri R.R."/>
            <person name="La Ragione R."/>
            <person name="Hildebrand F."/>
            <person name="Pallen M.J."/>
        </authorList>
    </citation>
    <scope>NUCLEOTIDE SEQUENCE</scope>
    <source>
        <strain evidence="4">ChiBcec16_6824</strain>
    </source>
</reference>
<feature type="active site" evidence="1">
    <location>
        <position position="42"/>
    </location>
</feature>
<organism evidence="4 5">
    <name type="scientific">Candidatus Flavonifractor merdigallinarum</name>
    <dbReference type="NCBI Taxonomy" id="2838589"/>
    <lineage>
        <taxon>Bacteria</taxon>
        <taxon>Bacillati</taxon>
        <taxon>Bacillota</taxon>
        <taxon>Clostridia</taxon>
        <taxon>Eubacteriales</taxon>
        <taxon>Oscillospiraceae</taxon>
        <taxon>Flavonifractor</taxon>
    </lineage>
</organism>
<accession>A0A9D1Y770</accession>
<feature type="active site" evidence="1">
    <location>
        <position position="68"/>
    </location>
</feature>
<sequence>MSMQIGLVGRAEATVTESNTALAMGSGLLPVFATPAMVALMEQAAVHACQDALEEGQGTVGTHLDISHDAATPVGMAVRAEAELTAIEGRQLTFTVRAFDEVGMIGSGTHQRFLIDNERFLQKAQKRGVK</sequence>
<dbReference type="InterPro" id="IPR029069">
    <property type="entry name" value="HotDog_dom_sf"/>
</dbReference>
<comment type="caution">
    <text evidence="4">The sequence shown here is derived from an EMBL/GenBank/DDBJ whole genome shotgun (WGS) entry which is preliminary data.</text>
</comment>